<dbReference type="EMBL" id="JAEDAK010000005">
    <property type="protein sequence ID" value="MBH9577055.1"/>
    <property type="molecule type" value="Genomic_DNA"/>
</dbReference>
<accession>A0A931NI06</accession>
<name>A0A931NI06_9BURK</name>
<sequence>MNLQTNWLGLLLPALLHPAAQASVPSHCLADEVAVVNAWMGPMRAAAEGYVNARSGKFLSVCADRAEEPFQKLVYRYGAAGQVELEEVASPTRPFAVFSRPTGPRMGQDLVYFSKGAITYYVAIAVGQGSGVSLKVFDRKKLIVDRFSGNAEGADFSLGPARLDVDRPRSPVVQQRQPPHAF</sequence>
<feature type="chain" id="PRO_5037150631" evidence="1">
    <location>
        <begin position="23"/>
        <end position="182"/>
    </location>
</feature>
<organism evidence="2 3">
    <name type="scientific">Inhella proteolytica</name>
    <dbReference type="NCBI Taxonomy" id="2795029"/>
    <lineage>
        <taxon>Bacteria</taxon>
        <taxon>Pseudomonadati</taxon>
        <taxon>Pseudomonadota</taxon>
        <taxon>Betaproteobacteria</taxon>
        <taxon>Burkholderiales</taxon>
        <taxon>Sphaerotilaceae</taxon>
        <taxon>Inhella</taxon>
    </lineage>
</organism>
<evidence type="ECO:0000313" key="3">
    <source>
        <dbReference type="Proteomes" id="UP000613266"/>
    </source>
</evidence>
<evidence type="ECO:0000313" key="2">
    <source>
        <dbReference type="EMBL" id="MBH9577055.1"/>
    </source>
</evidence>
<dbReference type="Proteomes" id="UP000613266">
    <property type="component" value="Unassembled WGS sequence"/>
</dbReference>
<reference evidence="2" key="1">
    <citation type="submission" date="2020-12" db="EMBL/GenBank/DDBJ databases">
        <title>The genome sequence of Inhella sp. 1Y17.</title>
        <authorList>
            <person name="Liu Y."/>
        </authorList>
    </citation>
    <scope>NUCLEOTIDE SEQUENCE</scope>
    <source>
        <strain evidence="2">1Y17</strain>
    </source>
</reference>
<dbReference type="AlphaFoldDB" id="A0A931NI06"/>
<gene>
    <name evidence="2" type="ORF">I7X39_09065</name>
</gene>
<keyword evidence="3" id="KW-1185">Reference proteome</keyword>
<dbReference type="RefSeq" id="WP_198110828.1">
    <property type="nucleotide sequence ID" value="NZ_JAEDAK010000005.1"/>
</dbReference>
<keyword evidence="1" id="KW-0732">Signal</keyword>
<proteinExistence type="predicted"/>
<comment type="caution">
    <text evidence="2">The sequence shown here is derived from an EMBL/GenBank/DDBJ whole genome shotgun (WGS) entry which is preliminary data.</text>
</comment>
<evidence type="ECO:0000256" key="1">
    <source>
        <dbReference type="SAM" id="SignalP"/>
    </source>
</evidence>
<feature type="signal peptide" evidence="1">
    <location>
        <begin position="1"/>
        <end position="22"/>
    </location>
</feature>
<protein>
    <submittedName>
        <fullName evidence="2">Uncharacterized protein</fullName>
    </submittedName>
</protein>